<dbReference type="GO" id="GO:0043130">
    <property type="term" value="F:ubiquitin binding"/>
    <property type="evidence" value="ECO:0007669"/>
    <property type="project" value="TreeGrafter"/>
</dbReference>
<evidence type="ECO:0000313" key="5">
    <source>
        <dbReference type="EMBL" id="KAF7493722.1"/>
    </source>
</evidence>
<feature type="coiled-coil region" evidence="2">
    <location>
        <begin position="345"/>
        <end position="373"/>
    </location>
</feature>
<dbReference type="CDD" id="cd16120">
    <property type="entry name" value="UBX_UBXN3B"/>
    <property type="match status" value="1"/>
</dbReference>
<dbReference type="InterPro" id="IPR009060">
    <property type="entry name" value="UBA-like_sf"/>
</dbReference>
<dbReference type="SUPFAM" id="SSF54236">
    <property type="entry name" value="Ubiquitin-like"/>
    <property type="match status" value="1"/>
</dbReference>
<reference evidence="6" key="3">
    <citation type="submission" date="2022-06" db="UniProtKB">
        <authorList>
            <consortium name="EnsemblMetazoa"/>
        </authorList>
    </citation>
    <scope>IDENTIFICATION</scope>
</reference>
<dbReference type="EnsemblMetazoa" id="SSS_7782s_mrna">
    <property type="protein sequence ID" value="KAF7493722.1"/>
    <property type="gene ID" value="SSS_7782"/>
</dbReference>
<gene>
    <name evidence="5" type="ORF">SSS_7782</name>
</gene>
<dbReference type="Gene3D" id="3.40.30.10">
    <property type="entry name" value="Glutaredoxin"/>
    <property type="match status" value="1"/>
</dbReference>
<dbReference type="GO" id="GO:0036503">
    <property type="term" value="P:ERAD pathway"/>
    <property type="evidence" value="ECO:0007669"/>
    <property type="project" value="TreeGrafter"/>
</dbReference>
<proteinExistence type="predicted"/>
<feature type="region of interest" description="Disordered" evidence="3">
    <location>
        <begin position="95"/>
        <end position="124"/>
    </location>
</feature>
<dbReference type="Pfam" id="PF00789">
    <property type="entry name" value="UBX"/>
    <property type="match status" value="1"/>
</dbReference>
<evidence type="ECO:0000256" key="2">
    <source>
        <dbReference type="SAM" id="Coils"/>
    </source>
</evidence>
<keyword evidence="1 2" id="KW-0175">Coiled coil</keyword>
<evidence type="ECO:0000256" key="3">
    <source>
        <dbReference type="SAM" id="MobiDB-lite"/>
    </source>
</evidence>
<feature type="compositionally biased region" description="Low complexity" evidence="3">
    <location>
        <begin position="95"/>
        <end position="109"/>
    </location>
</feature>
<dbReference type="Proteomes" id="UP000070412">
    <property type="component" value="Unassembled WGS sequence"/>
</dbReference>
<dbReference type="SUPFAM" id="SSF46934">
    <property type="entry name" value="UBA-like"/>
    <property type="match status" value="1"/>
</dbReference>
<evidence type="ECO:0000256" key="1">
    <source>
        <dbReference type="ARBA" id="ARBA00023054"/>
    </source>
</evidence>
<dbReference type="EMBL" id="WVUK01000055">
    <property type="protein sequence ID" value="KAF7493722.1"/>
    <property type="molecule type" value="Genomic_DNA"/>
</dbReference>
<dbReference type="InterPro" id="IPR050730">
    <property type="entry name" value="UBX_domain-protein"/>
</dbReference>
<evidence type="ECO:0000259" key="4">
    <source>
        <dbReference type="PROSITE" id="PS50033"/>
    </source>
</evidence>
<dbReference type="PROSITE" id="PS50033">
    <property type="entry name" value="UBX"/>
    <property type="match status" value="1"/>
</dbReference>
<dbReference type="InterPro" id="IPR001012">
    <property type="entry name" value="UBX_dom"/>
</dbReference>
<dbReference type="InterPro" id="IPR054109">
    <property type="entry name" value="UBA_8"/>
</dbReference>
<dbReference type="InterPro" id="IPR006577">
    <property type="entry name" value="UAS"/>
</dbReference>
<dbReference type="Gene3D" id="3.10.20.90">
    <property type="entry name" value="Phosphatidylinositol 3-kinase Catalytic Subunit, Chain A, domain 1"/>
    <property type="match status" value="1"/>
</dbReference>
<protein>
    <submittedName>
        <fullName evidence="5">FAS-associated factor 2-B</fullName>
    </submittedName>
</protein>
<dbReference type="InterPro" id="IPR036249">
    <property type="entry name" value="Thioredoxin-like_sf"/>
</dbReference>
<dbReference type="SMART" id="SM00594">
    <property type="entry name" value="UAS"/>
    <property type="match status" value="1"/>
</dbReference>
<sequence length="493" mass="57432">MDHLTQEQRDKLGQFVDFSGFTENKCLRILQANNWNLEFALDLALDGAYNDDNADEMTDQLFNSNNRNDSSDDISNLRHRNIYSTNAANISAISSSTNSSSFSTTENSFPATTTMPDRGDSRDSNATNDGYLTVIWNNFTWLLQMPFTIAMEISKTFFNFFFSMFLPTLHYDKDGTVERFIAEFEEKYGHQHPQFFRGSYSQAMDAGKRDIRFVLIFLYSSSNKDIDLYCRTIITDSRFITFINNENMIFWSCSIDYPEGYKAFQSLKINNFPAINLIGLQNNKMIVMKKIEGFQTLDSILSQLQTAINNNVYSLMAARLDRQERDMASLIRAQQDAAFEESLKADQAKDRKKREEKEQRELLERIKEEKFREESQRKEKLLRMKTTLLDHLKTEPDSDDQNSLKIMFKLPNGTRLARRFLRDDPIKLLYYFVYCKEESLFNFKLRTNFPTRDLPGHSPEPENDGTETKEMNLTLNECELVSNIVLFVHDLDS</sequence>
<keyword evidence="7" id="KW-1185">Reference proteome</keyword>
<dbReference type="PANTHER" id="PTHR23322">
    <property type="entry name" value="FAS-ASSOCIATED PROTEIN"/>
    <property type="match status" value="1"/>
</dbReference>
<reference evidence="7" key="1">
    <citation type="journal article" date="2020" name="PLoS Negl. Trop. Dis.">
        <title>High-quality nuclear genome for Sarcoptes scabiei-A critical resource for a neglected parasite.</title>
        <authorList>
            <person name="Korhonen P.K."/>
            <person name="Gasser R.B."/>
            <person name="Ma G."/>
            <person name="Wang T."/>
            <person name="Stroehlein A.J."/>
            <person name="Young N.D."/>
            <person name="Ang C.S."/>
            <person name="Fernando D.D."/>
            <person name="Lu H.C."/>
            <person name="Taylor S."/>
            <person name="Reynolds S.L."/>
            <person name="Mofiz E."/>
            <person name="Najaraj S.H."/>
            <person name="Gowda H."/>
            <person name="Madugundu A."/>
            <person name="Renuse S."/>
            <person name="Holt D."/>
            <person name="Pandey A."/>
            <person name="Papenfuss A.T."/>
            <person name="Fischer K."/>
        </authorList>
    </citation>
    <scope>NUCLEOTIDE SEQUENCE [LARGE SCALE GENOMIC DNA]</scope>
</reference>
<name>A0A834VDN5_SARSC</name>
<dbReference type="Pfam" id="PF22566">
    <property type="entry name" value="UBA_8"/>
    <property type="match status" value="1"/>
</dbReference>
<dbReference type="OrthoDB" id="1026733at2759"/>
<dbReference type="InterPro" id="IPR029071">
    <property type="entry name" value="Ubiquitin-like_domsf"/>
</dbReference>
<feature type="domain" description="UBX" evidence="4">
    <location>
        <begin position="399"/>
        <end position="488"/>
    </location>
</feature>
<dbReference type="Gene3D" id="1.10.8.10">
    <property type="entry name" value="DNA helicase RuvA subunit, C-terminal domain"/>
    <property type="match status" value="1"/>
</dbReference>
<dbReference type="SUPFAM" id="SSF52833">
    <property type="entry name" value="Thioredoxin-like"/>
    <property type="match status" value="1"/>
</dbReference>
<dbReference type="GO" id="GO:0005783">
    <property type="term" value="C:endoplasmic reticulum"/>
    <property type="evidence" value="ECO:0007669"/>
    <property type="project" value="TreeGrafter"/>
</dbReference>
<accession>A0A834VDN5</accession>
<evidence type="ECO:0000313" key="6">
    <source>
        <dbReference type="EnsemblMetazoa" id="KAF7493722.1"/>
    </source>
</evidence>
<dbReference type="PANTHER" id="PTHR23322:SF1">
    <property type="entry name" value="FAS-ASSOCIATED FACTOR 2"/>
    <property type="match status" value="1"/>
</dbReference>
<dbReference type="AlphaFoldDB" id="A0A834VDN5"/>
<reference evidence="5" key="2">
    <citation type="submission" date="2020-01" db="EMBL/GenBank/DDBJ databases">
        <authorList>
            <person name="Korhonen P.K.K."/>
            <person name="Guangxu M.G."/>
            <person name="Wang T.W."/>
            <person name="Stroehlein A.J.S."/>
            <person name="Young N.D."/>
            <person name="Ang C.-S.A."/>
            <person name="Fernando D.W.F."/>
            <person name="Lu H.L."/>
            <person name="Taylor S.T."/>
            <person name="Ehtesham M.E.M."/>
            <person name="Najaraj S.H.N."/>
            <person name="Harsha G.H.G."/>
            <person name="Madugundu A.M."/>
            <person name="Renuse S.R."/>
            <person name="Holt D.H."/>
            <person name="Pandey A.P."/>
            <person name="Papenfuss A.P."/>
            <person name="Gasser R.B.G."/>
            <person name="Fischer K.F."/>
        </authorList>
    </citation>
    <scope>NUCLEOTIDE SEQUENCE</scope>
    <source>
        <strain evidence="5">SSS_KF_BRIS2020</strain>
    </source>
</reference>
<evidence type="ECO:0000313" key="7">
    <source>
        <dbReference type="Proteomes" id="UP000070412"/>
    </source>
</evidence>
<organism evidence="5">
    <name type="scientific">Sarcoptes scabiei</name>
    <name type="common">Itch mite</name>
    <name type="synonym">Acarus scabiei</name>
    <dbReference type="NCBI Taxonomy" id="52283"/>
    <lineage>
        <taxon>Eukaryota</taxon>
        <taxon>Metazoa</taxon>
        <taxon>Ecdysozoa</taxon>
        <taxon>Arthropoda</taxon>
        <taxon>Chelicerata</taxon>
        <taxon>Arachnida</taxon>
        <taxon>Acari</taxon>
        <taxon>Acariformes</taxon>
        <taxon>Sarcoptiformes</taxon>
        <taxon>Astigmata</taxon>
        <taxon>Psoroptidia</taxon>
        <taxon>Sarcoptoidea</taxon>
        <taxon>Sarcoptidae</taxon>
        <taxon>Sarcoptinae</taxon>
        <taxon>Sarcoptes</taxon>
    </lineage>
</organism>